<protein>
    <submittedName>
        <fullName evidence="1">Uncharacterized protein</fullName>
    </submittedName>
</protein>
<evidence type="ECO:0000313" key="1">
    <source>
        <dbReference type="EMBL" id="NYJ73640.1"/>
    </source>
</evidence>
<reference evidence="1 2" key="1">
    <citation type="submission" date="2020-07" db="EMBL/GenBank/DDBJ databases">
        <title>Sequencing the genomes of 1000 actinobacteria strains.</title>
        <authorList>
            <person name="Klenk H.-P."/>
        </authorList>
    </citation>
    <scope>NUCLEOTIDE SEQUENCE [LARGE SCALE GENOMIC DNA]</scope>
    <source>
        <strain evidence="1 2">DSM 29531</strain>
    </source>
</reference>
<comment type="caution">
    <text evidence="1">The sequence shown here is derived from an EMBL/GenBank/DDBJ whole genome shotgun (WGS) entry which is preliminary data.</text>
</comment>
<proteinExistence type="predicted"/>
<organism evidence="1 2">
    <name type="scientific">Allobranchiibius huperziae</name>
    <dbReference type="NCBI Taxonomy" id="1874116"/>
    <lineage>
        <taxon>Bacteria</taxon>
        <taxon>Bacillati</taxon>
        <taxon>Actinomycetota</taxon>
        <taxon>Actinomycetes</taxon>
        <taxon>Micrococcales</taxon>
        <taxon>Dermacoccaceae</taxon>
        <taxon>Allobranchiibius</taxon>
    </lineage>
</organism>
<gene>
    <name evidence="1" type="ORF">HNR15_000603</name>
</gene>
<accession>A0A853DG22</accession>
<keyword evidence="2" id="KW-1185">Reference proteome</keyword>
<name>A0A853DG22_9MICO</name>
<dbReference type="AlphaFoldDB" id="A0A853DG22"/>
<dbReference type="Proteomes" id="UP000571817">
    <property type="component" value="Unassembled WGS sequence"/>
</dbReference>
<sequence>MRQARPACIESAKFASQTGTQGFTLLNDRGALDSHQLTVDVLARCFGARTHPDLKETSFACGGSRSLKRIIVT</sequence>
<evidence type="ECO:0000313" key="2">
    <source>
        <dbReference type="Proteomes" id="UP000571817"/>
    </source>
</evidence>
<dbReference type="EMBL" id="JACCFW010000001">
    <property type="protein sequence ID" value="NYJ73640.1"/>
    <property type="molecule type" value="Genomic_DNA"/>
</dbReference>